<dbReference type="InterPro" id="IPR035906">
    <property type="entry name" value="MetI-like_sf"/>
</dbReference>
<evidence type="ECO:0000256" key="6">
    <source>
        <dbReference type="ARBA" id="ARBA00023136"/>
    </source>
</evidence>
<protein>
    <submittedName>
        <fullName evidence="10">Sugar ABC transporter permease</fullName>
    </submittedName>
</protein>
<dbReference type="PANTHER" id="PTHR30193">
    <property type="entry name" value="ABC TRANSPORTER PERMEASE PROTEIN"/>
    <property type="match status" value="1"/>
</dbReference>
<dbReference type="InterPro" id="IPR000515">
    <property type="entry name" value="MetI-like"/>
</dbReference>
<feature type="compositionally biased region" description="Polar residues" evidence="8">
    <location>
        <begin position="1"/>
        <end position="10"/>
    </location>
</feature>
<evidence type="ECO:0000256" key="8">
    <source>
        <dbReference type="SAM" id="MobiDB-lite"/>
    </source>
</evidence>
<name>A0ABY4N3X3_9MICO</name>
<evidence type="ECO:0000256" key="7">
    <source>
        <dbReference type="RuleBase" id="RU363032"/>
    </source>
</evidence>
<dbReference type="Gene3D" id="1.10.3720.10">
    <property type="entry name" value="MetI-like"/>
    <property type="match status" value="1"/>
</dbReference>
<feature type="transmembrane region" description="Helical" evidence="7">
    <location>
        <begin position="135"/>
        <end position="158"/>
    </location>
</feature>
<evidence type="ECO:0000256" key="5">
    <source>
        <dbReference type="ARBA" id="ARBA00022989"/>
    </source>
</evidence>
<keyword evidence="11" id="KW-1185">Reference proteome</keyword>
<evidence type="ECO:0000313" key="10">
    <source>
        <dbReference type="EMBL" id="UQN29248.1"/>
    </source>
</evidence>
<feature type="region of interest" description="Disordered" evidence="8">
    <location>
        <begin position="1"/>
        <end position="36"/>
    </location>
</feature>
<feature type="transmembrane region" description="Helical" evidence="7">
    <location>
        <begin position="104"/>
        <end position="123"/>
    </location>
</feature>
<dbReference type="EMBL" id="CP097218">
    <property type="protein sequence ID" value="UQN29248.1"/>
    <property type="molecule type" value="Genomic_DNA"/>
</dbReference>
<dbReference type="CDD" id="cd06261">
    <property type="entry name" value="TM_PBP2"/>
    <property type="match status" value="1"/>
</dbReference>
<keyword evidence="6 7" id="KW-0472">Membrane</keyword>
<feature type="compositionally biased region" description="Low complexity" evidence="8">
    <location>
        <begin position="24"/>
        <end position="36"/>
    </location>
</feature>
<dbReference type="PROSITE" id="PS50928">
    <property type="entry name" value="ABC_TM1"/>
    <property type="match status" value="1"/>
</dbReference>
<evidence type="ECO:0000256" key="1">
    <source>
        <dbReference type="ARBA" id="ARBA00004651"/>
    </source>
</evidence>
<keyword evidence="2 7" id="KW-0813">Transport</keyword>
<keyword evidence="4 7" id="KW-0812">Transmembrane</keyword>
<evidence type="ECO:0000256" key="4">
    <source>
        <dbReference type="ARBA" id="ARBA00022692"/>
    </source>
</evidence>
<accession>A0ABY4N3X3</accession>
<evidence type="ECO:0000313" key="11">
    <source>
        <dbReference type="Proteomes" id="UP001055868"/>
    </source>
</evidence>
<reference evidence="10" key="1">
    <citation type="submission" date="2022-05" db="EMBL/GenBank/DDBJ databases">
        <title>Genomic analysis of Brachybacterium sp. CBA3104.</title>
        <authorList>
            <person name="Roh S.W."/>
            <person name="Kim Y.B."/>
            <person name="Kim Y."/>
        </authorList>
    </citation>
    <scope>NUCLEOTIDE SEQUENCE</scope>
    <source>
        <strain evidence="10">CBA3104</strain>
    </source>
</reference>
<feature type="transmembrane region" description="Helical" evidence="7">
    <location>
        <begin position="233"/>
        <end position="261"/>
    </location>
</feature>
<evidence type="ECO:0000259" key="9">
    <source>
        <dbReference type="PROSITE" id="PS50928"/>
    </source>
</evidence>
<comment type="subcellular location">
    <subcellularLocation>
        <location evidence="1 7">Cell membrane</location>
        <topology evidence="1 7">Multi-pass membrane protein</topology>
    </subcellularLocation>
</comment>
<gene>
    <name evidence="10" type="ORF">M4486_16690</name>
</gene>
<evidence type="ECO:0000256" key="2">
    <source>
        <dbReference type="ARBA" id="ARBA00022448"/>
    </source>
</evidence>
<sequence length="324" mass="34410">MTTTDISNTDAPAARGGSAAPVPSSRRGSAGRRTGSLRGGAAPYAFIAPFYVLYVLFMIIPILAALVLSLTEWVGLGMPRFIGLSNYANLATDSSFATALANSLVYTLVAVIIVVPCALLIAQGLNAKGLRMRDLFRVAFFVPMVLSPIVIALIYSLIFDRDYGLLNASLDALFGLPHVDWLGDPTLAKGAIGFVLLWRTVGYLTIFFLAALQNVPAEQYEAAALDGAGRVRTFLAVTVPGIKPISAFVIVTSFIGAAQLFDEPYLLTKGGPGEATISVAMFIYRAAFERQQFGYAAAAGVVLFIIVFAVSQGLNRLLGIGRDS</sequence>
<dbReference type="PANTHER" id="PTHR30193:SF41">
    <property type="entry name" value="DIACETYLCHITOBIOSE UPTAKE SYSTEM PERMEASE PROTEIN NGCF"/>
    <property type="match status" value="1"/>
</dbReference>
<dbReference type="Pfam" id="PF00528">
    <property type="entry name" value="BPD_transp_1"/>
    <property type="match status" value="1"/>
</dbReference>
<feature type="domain" description="ABC transmembrane type-1" evidence="9">
    <location>
        <begin position="100"/>
        <end position="314"/>
    </location>
</feature>
<organism evidence="10 11">
    <name type="scientific">Brachybacterium kimchii</name>
    <dbReference type="NCBI Taxonomy" id="2942909"/>
    <lineage>
        <taxon>Bacteria</taxon>
        <taxon>Bacillati</taxon>
        <taxon>Actinomycetota</taxon>
        <taxon>Actinomycetes</taxon>
        <taxon>Micrococcales</taxon>
        <taxon>Dermabacteraceae</taxon>
        <taxon>Brachybacterium</taxon>
    </lineage>
</organism>
<proteinExistence type="inferred from homology"/>
<dbReference type="RefSeq" id="WP_249478452.1">
    <property type="nucleotide sequence ID" value="NZ_CP097218.1"/>
</dbReference>
<comment type="similarity">
    <text evidence="7">Belongs to the binding-protein-dependent transport system permease family.</text>
</comment>
<feature type="transmembrane region" description="Helical" evidence="7">
    <location>
        <begin position="191"/>
        <end position="212"/>
    </location>
</feature>
<dbReference type="InterPro" id="IPR051393">
    <property type="entry name" value="ABC_transporter_permease"/>
</dbReference>
<feature type="transmembrane region" description="Helical" evidence="7">
    <location>
        <begin position="293"/>
        <end position="314"/>
    </location>
</feature>
<dbReference type="SUPFAM" id="SSF161098">
    <property type="entry name" value="MetI-like"/>
    <property type="match status" value="1"/>
</dbReference>
<keyword evidence="5 7" id="KW-1133">Transmembrane helix</keyword>
<keyword evidence="3" id="KW-1003">Cell membrane</keyword>
<evidence type="ECO:0000256" key="3">
    <source>
        <dbReference type="ARBA" id="ARBA00022475"/>
    </source>
</evidence>
<feature type="transmembrane region" description="Helical" evidence="7">
    <location>
        <begin position="42"/>
        <end position="68"/>
    </location>
</feature>
<dbReference type="Proteomes" id="UP001055868">
    <property type="component" value="Chromosome"/>
</dbReference>